<dbReference type="InterPro" id="IPR007699">
    <property type="entry name" value="SGS_dom"/>
</dbReference>
<dbReference type="SUPFAM" id="SSF49764">
    <property type="entry name" value="HSP20-like chaperones"/>
    <property type="match status" value="1"/>
</dbReference>
<name>A0ABY8UNM6_TETOB</name>
<dbReference type="Pfam" id="PF04969">
    <property type="entry name" value="CS"/>
    <property type="match status" value="1"/>
</dbReference>
<dbReference type="SUPFAM" id="SSF48452">
    <property type="entry name" value="TPR-like"/>
    <property type="match status" value="1"/>
</dbReference>
<feature type="domain" description="SGS" evidence="4">
    <location>
        <begin position="326"/>
        <end position="416"/>
    </location>
</feature>
<proteinExistence type="inferred from homology"/>
<dbReference type="InterPro" id="IPR011990">
    <property type="entry name" value="TPR-like_helical_dom_sf"/>
</dbReference>
<sequence>MAQEHIAAGDRAFVDEDFDAAVKHYTQALELEPSSAVYEARSNANIELEKFMEAAQDASKAIELDSSNAKAFLRKGTACFHLEEYETALQCFQQGQQLAPDMTKFRTWIKRCQAELDGELQDAGAPAAAPSKPAAAPAAAAAPTSTPSPAATAAPAATASTSAVAAAADSARLLAPAAVEAFTGRYRHQWYQIGSKVVIDVYAKNLPKDAVAVQLEGEDDKLKITIAAQPAAAAAAAAGASSSSGQAEQQQGADDEDFVLEFDLFSKVAPGSVKAEVLKTKLEVSLLKAQPGLNWRSLEKGAVGPAAAGVAAAAAAAAPEQGPSRAYPSSKPTRNWDKVEAEVKELEEKGELDDADPLGAFFKKIFSQGDEDTRRAMMKSFVESNGTVLSTNWKDVGAKKIDCTPPEGMELHKWQE</sequence>
<accession>A0ABY8UNM6</accession>
<feature type="repeat" description="TPR" evidence="2">
    <location>
        <begin position="2"/>
        <end position="35"/>
    </location>
</feature>
<dbReference type="EMBL" id="CP126222">
    <property type="protein sequence ID" value="WIA22579.1"/>
    <property type="molecule type" value="Genomic_DNA"/>
</dbReference>
<evidence type="ECO:0000313" key="7">
    <source>
        <dbReference type="Proteomes" id="UP001244341"/>
    </source>
</evidence>
<organism evidence="6 7">
    <name type="scientific">Tetradesmus obliquus</name>
    <name type="common">Green alga</name>
    <name type="synonym">Acutodesmus obliquus</name>
    <dbReference type="NCBI Taxonomy" id="3088"/>
    <lineage>
        <taxon>Eukaryota</taxon>
        <taxon>Viridiplantae</taxon>
        <taxon>Chlorophyta</taxon>
        <taxon>core chlorophytes</taxon>
        <taxon>Chlorophyceae</taxon>
        <taxon>CS clade</taxon>
        <taxon>Sphaeropleales</taxon>
        <taxon>Scenedesmaceae</taxon>
        <taxon>Tetradesmus</taxon>
    </lineage>
</organism>
<feature type="region of interest" description="Disordered" evidence="3">
    <location>
        <begin position="123"/>
        <end position="153"/>
    </location>
</feature>
<feature type="repeat" description="TPR" evidence="2">
    <location>
        <begin position="69"/>
        <end position="102"/>
    </location>
</feature>
<dbReference type="Proteomes" id="UP001244341">
    <property type="component" value="Chromosome 15b"/>
</dbReference>
<dbReference type="PROSITE" id="PS51203">
    <property type="entry name" value="CS"/>
    <property type="match status" value="1"/>
</dbReference>
<dbReference type="Gene3D" id="2.60.40.790">
    <property type="match status" value="1"/>
</dbReference>
<dbReference type="PANTHER" id="PTHR45862">
    <property type="entry name" value="PROTEIN SGT1 HOMOLOG"/>
    <property type="match status" value="1"/>
</dbReference>
<evidence type="ECO:0000313" key="6">
    <source>
        <dbReference type="EMBL" id="WIA22579.1"/>
    </source>
</evidence>
<dbReference type="SMART" id="SM00028">
    <property type="entry name" value="TPR"/>
    <property type="match status" value="3"/>
</dbReference>
<dbReference type="PROSITE" id="PS50005">
    <property type="entry name" value="TPR"/>
    <property type="match status" value="2"/>
</dbReference>
<evidence type="ECO:0000256" key="3">
    <source>
        <dbReference type="SAM" id="MobiDB-lite"/>
    </source>
</evidence>
<dbReference type="InterPro" id="IPR019734">
    <property type="entry name" value="TPR_rpt"/>
</dbReference>
<reference evidence="6 7" key="1">
    <citation type="submission" date="2023-05" db="EMBL/GenBank/DDBJ databases">
        <title>A 100% complete, gapless, phased diploid assembly of the Scenedesmus obliquus UTEX 3031 genome.</title>
        <authorList>
            <person name="Biondi T.C."/>
            <person name="Hanschen E.R."/>
            <person name="Kwon T."/>
            <person name="Eng W."/>
            <person name="Kruse C.P.S."/>
            <person name="Koehler S.I."/>
            <person name="Kunde Y."/>
            <person name="Gleasner C.D."/>
            <person name="You Mak K.T."/>
            <person name="Polle J."/>
            <person name="Hovde B.T."/>
            <person name="Starkenburg S.R."/>
        </authorList>
    </citation>
    <scope>NUCLEOTIDE SEQUENCE [LARGE SCALE GENOMIC DNA]</scope>
    <source>
        <strain evidence="6 7">DOE0152z</strain>
    </source>
</reference>
<dbReference type="PROSITE" id="PS51048">
    <property type="entry name" value="SGS"/>
    <property type="match status" value="1"/>
</dbReference>
<evidence type="ECO:0000259" key="4">
    <source>
        <dbReference type="PROSITE" id="PS51048"/>
    </source>
</evidence>
<comment type="similarity">
    <text evidence="1">Belongs to the SGT1 family.</text>
</comment>
<dbReference type="Pfam" id="PF05002">
    <property type="entry name" value="SGS"/>
    <property type="match status" value="1"/>
</dbReference>
<dbReference type="CDD" id="cd06466">
    <property type="entry name" value="p23_CS_SGT1_like"/>
    <property type="match status" value="1"/>
</dbReference>
<evidence type="ECO:0000256" key="2">
    <source>
        <dbReference type="PROSITE-ProRule" id="PRU00339"/>
    </source>
</evidence>
<dbReference type="Gene3D" id="1.25.40.10">
    <property type="entry name" value="Tetratricopeptide repeat domain"/>
    <property type="match status" value="1"/>
</dbReference>
<dbReference type="InterPro" id="IPR007052">
    <property type="entry name" value="CS_dom"/>
</dbReference>
<dbReference type="Pfam" id="PF00515">
    <property type="entry name" value="TPR_1"/>
    <property type="match status" value="1"/>
</dbReference>
<evidence type="ECO:0000256" key="1">
    <source>
        <dbReference type="ARBA" id="ARBA00008509"/>
    </source>
</evidence>
<gene>
    <name evidence="6" type="ORF">OEZ85_001010</name>
</gene>
<dbReference type="InterPro" id="IPR008978">
    <property type="entry name" value="HSP20-like_chaperone"/>
</dbReference>
<feature type="domain" description="CS" evidence="5">
    <location>
        <begin position="183"/>
        <end position="299"/>
    </location>
</feature>
<dbReference type="InterPro" id="IPR044563">
    <property type="entry name" value="Sgt1-like"/>
</dbReference>
<evidence type="ECO:0000259" key="5">
    <source>
        <dbReference type="PROSITE" id="PS51203"/>
    </source>
</evidence>
<keyword evidence="2" id="KW-0802">TPR repeat</keyword>
<protein>
    <submittedName>
        <fullName evidence="6">Uncharacterized protein</fullName>
    </submittedName>
</protein>
<keyword evidence="7" id="KW-1185">Reference proteome</keyword>